<feature type="transmembrane region" description="Helical" evidence="8">
    <location>
        <begin position="381"/>
        <end position="408"/>
    </location>
</feature>
<dbReference type="InterPro" id="IPR020846">
    <property type="entry name" value="MFS_dom"/>
</dbReference>
<evidence type="ECO:0000256" key="8">
    <source>
        <dbReference type="SAM" id="Phobius"/>
    </source>
</evidence>
<dbReference type="InterPro" id="IPR036259">
    <property type="entry name" value="MFS_trans_sf"/>
</dbReference>
<dbReference type="EMBL" id="JH767586">
    <property type="protein sequence ID" value="EON67244.1"/>
    <property type="molecule type" value="Genomic_DNA"/>
</dbReference>
<dbReference type="OMA" id="AYYFGGM"/>
<name>R7YZM7_CONA1</name>
<evidence type="ECO:0000313" key="11">
    <source>
        <dbReference type="Proteomes" id="UP000016924"/>
    </source>
</evidence>
<dbReference type="GO" id="GO:0005351">
    <property type="term" value="F:carbohydrate:proton symporter activity"/>
    <property type="evidence" value="ECO:0007669"/>
    <property type="project" value="TreeGrafter"/>
</dbReference>
<dbReference type="STRING" id="1168221.R7YZM7"/>
<comment type="subcellular location">
    <subcellularLocation>
        <location evidence="1">Membrane</location>
        <topology evidence="1">Multi-pass membrane protein</topology>
    </subcellularLocation>
</comment>
<dbReference type="PRINTS" id="PR00171">
    <property type="entry name" value="SUGRTRNSPORT"/>
</dbReference>
<organism evidence="10 11">
    <name type="scientific">Coniosporium apollinis (strain CBS 100218)</name>
    <name type="common">Rock-inhabiting black yeast</name>
    <dbReference type="NCBI Taxonomy" id="1168221"/>
    <lineage>
        <taxon>Eukaryota</taxon>
        <taxon>Fungi</taxon>
        <taxon>Dikarya</taxon>
        <taxon>Ascomycota</taxon>
        <taxon>Pezizomycotina</taxon>
        <taxon>Dothideomycetes</taxon>
        <taxon>Dothideomycetes incertae sedis</taxon>
        <taxon>Coniosporium</taxon>
    </lineage>
</organism>
<keyword evidence="3 7" id="KW-0813">Transport</keyword>
<keyword evidence="11" id="KW-1185">Reference proteome</keyword>
<dbReference type="NCBIfam" id="TIGR00879">
    <property type="entry name" value="SP"/>
    <property type="match status" value="1"/>
</dbReference>
<sequence length="551" mass="61023">MGIEVWRHLPGHALLVILNLFNATALIFEGYNQGVMGSVSNRPGFIDTMKIGANGDVHDTTKQGLTIVRRGLVAAYYFGAMFGCFFGGKIGDKLGRKMGVMIGACFCILGAALMAGAVNSDMFICARVIAGIGIGFNNAIVPPWTSELSQAHNRGASFALVFTANFVGIVIAYWLNFGVQDSGYTFEWRFPLGFMAIPMAIVLFTVFFLPESPRWLVANGHRDIALEILAKVRGDLQHDDPKLVAEMEQLEAVVESSHHKRNRLWNIATGRYSGALHLGRRAWMGFSLQLIQQWTGILAVATWADALFHLAGFDDYKSAWMAGLVNTFGIFGTAAAALVIDRMGRIKSLMASFVIQGISLFMLAAFIRVSETSTGDRSRDFGIAAAVMVFVFLWFFTMFNIVPCWIYSTEIWPQEIRAKGYAFTILGWAIGCGATTFVIPIMLDDLGWKTFIFFGCMNIIAMPIVWFLYPEVAGRTLEEVNLLFAADSPLVAANYREYQRRLHEAWGNVALAERNLLDEVDEKVSEVDLRRGSVVEKTPMPNGEHSDAKFV</sequence>
<gene>
    <name evidence="10" type="ORF">W97_06497</name>
</gene>
<evidence type="ECO:0000313" key="10">
    <source>
        <dbReference type="EMBL" id="EON67244.1"/>
    </source>
</evidence>
<dbReference type="Pfam" id="PF00083">
    <property type="entry name" value="Sugar_tr"/>
    <property type="match status" value="1"/>
</dbReference>
<reference evidence="11" key="1">
    <citation type="submission" date="2012-06" db="EMBL/GenBank/DDBJ databases">
        <title>The genome sequence of Coniosporium apollinis CBS 100218.</title>
        <authorList>
            <consortium name="The Broad Institute Genome Sequencing Platform"/>
            <person name="Cuomo C."/>
            <person name="Gorbushina A."/>
            <person name="Noack S."/>
            <person name="Walker B."/>
            <person name="Young S.K."/>
            <person name="Zeng Q."/>
            <person name="Gargeya S."/>
            <person name="Fitzgerald M."/>
            <person name="Haas B."/>
            <person name="Abouelleil A."/>
            <person name="Alvarado L."/>
            <person name="Arachchi H.M."/>
            <person name="Berlin A.M."/>
            <person name="Chapman S.B."/>
            <person name="Goldberg J."/>
            <person name="Griggs A."/>
            <person name="Gujja S."/>
            <person name="Hansen M."/>
            <person name="Howarth C."/>
            <person name="Imamovic A."/>
            <person name="Larimer J."/>
            <person name="McCowan C."/>
            <person name="Montmayeur A."/>
            <person name="Murphy C."/>
            <person name="Neiman D."/>
            <person name="Pearson M."/>
            <person name="Priest M."/>
            <person name="Roberts A."/>
            <person name="Saif S."/>
            <person name="Shea T."/>
            <person name="Sisk P."/>
            <person name="Sykes S."/>
            <person name="Wortman J."/>
            <person name="Nusbaum C."/>
            <person name="Birren B."/>
        </authorList>
    </citation>
    <scope>NUCLEOTIDE SEQUENCE [LARGE SCALE GENOMIC DNA]</scope>
    <source>
        <strain evidence="11">CBS 100218</strain>
    </source>
</reference>
<dbReference type="GO" id="GO:0016020">
    <property type="term" value="C:membrane"/>
    <property type="evidence" value="ECO:0007669"/>
    <property type="project" value="UniProtKB-SubCell"/>
</dbReference>
<dbReference type="SUPFAM" id="SSF103473">
    <property type="entry name" value="MFS general substrate transporter"/>
    <property type="match status" value="1"/>
</dbReference>
<dbReference type="HOGENOM" id="CLU_001265_30_3_1"/>
<feature type="domain" description="Major facilitator superfamily (MFS) profile" evidence="9">
    <location>
        <begin position="18"/>
        <end position="473"/>
    </location>
</feature>
<dbReference type="InterPro" id="IPR050360">
    <property type="entry name" value="MFS_Sugar_Transporters"/>
</dbReference>
<feature type="transmembrane region" description="Helical" evidence="8">
    <location>
        <begin position="124"/>
        <end position="144"/>
    </location>
</feature>
<protein>
    <recommendedName>
        <fullName evidence="9">Major facilitator superfamily (MFS) profile domain-containing protein</fullName>
    </recommendedName>
</protein>
<dbReference type="PROSITE" id="PS50850">
    <property type="entry name" value="MFS"/>
    <property type="match status" value="1"/>
</dbReference>
<feature type="transmembrane region" description="Helical" evidence="8">
    <location>
        <begin position="420"/>
        <end position="442"/>
    </location>
</feature>
<feature type="transmembrane region" description="Helical" evidence="8">
    <location>
        <begin position="67"/>
        <end position="86"/>
    </location>
</feature>
<dbReference type="Proteomes" id="UP000016924">
    <property type="component" value="Unassembled WGS sequence"/>
</dbReference>
<evidence type="ECO:0000259" key="9">
    <source>
        <dbReference type="PROSITE" id="PS50850"/>
    </source>
</evidence>
<evidence type="ECO:0000256" key="3">
    <source>
        <dbReference type="ARBA" id="ARBA00022448"/>
    </source>
</evidence>
<evidence type="ECO:0000256" key="7">
    <source>
        <dbReference type="RuleBase" id="RU003346"/>
    </source>
</evidence>
<dbReference type="InterPro" id="IPR003663">
    <property type="entry name" value="Sugar/inositol_transpt"/>
</dbReference>
<dbReference type="InterPro" id="IPR005828">
    <property type="entry name" value="MFS_sugar_transport-like"/>
</dbReference>
<accession>R7YZM7</accession>
<dbReference type="PANTHER" id="PTHR48022:SF78">
    <property type="entry name" value="MONOSACCHARIDE TRANSPORTER, PUTATIVE (AFU_ORTHOLOGUE AFUA_2G02110)-RELATED"/>
    <property type="match status" value="1"/>
</dbReference>
<keyword evidence="4 8" id="KW-0812">Transmembrane</keyword>
<feature type="transmembrane region" description="Helical" evidence="8">
    <location>
        <begin position="98"/>
        <end position="118"/>
    </location>
</feature>
<feature type="transmembrane region" description="Helical" evidence="8">
    <location>
        <begin position="319"/>
        <end position="340"/>
    </location>
</feature>
<keyword evidence="6 8" id="KW-0472">Membrane</keyword>
<dbReference type="RefSeq" id="XP_007782561.1">
    <property type="nucleotide sequence ID" value="XM_007784371.1"/>
</dbReference>
<evidence type="ECO:0000256" key="6">
    <source>
        <dbReference type="ARBA" id="ARBA00023136"/>
    </source>
</evidence>
<evidence type="ECO:0000256" key="2">
    <source>
        <dbReference type="ARBA" id="ARBA00010992"/>
    </source>
</evidence>
<feature type="transmembrane region" description="Helical" evidence="8">
    <location>
        <begin position="156"/>
        <end position="176"/>
    </location>
</feature>
<evidence type="ECO:0000256" key="4">
    <source>
        <dbReference type="ARBA" id="ARBA00022692"/>
    </source>
</evidence>
<dbReference type="Gene3D" id="1.20.1250.20">
    <property type="entry name" value="MFS general substrate transporter like domains"/>
    <property type="match status" value="1"/>
</dbReference>
<feature type="transmembrane region" description="Helical" evidence="8">
    <location>
        <begin position="349"/>
        <end position="369"/>
    </location>
</feature>
<feature type="transmembrane region" description="Helical" evidence="8">
    <location>
        <begin position="188"/>
        <end position="209"/>
    </location>
</feature>
<evidence type="ECO:0000256" key="5">
    <source>
        <dbReference type="ARBA" id="ARBA00022989"/>
    </source>
</evidence>
<dbReference type="OrthoDB" id="2544694at2759"/>
<proteinExistence type="inferred from homology"/>
<dbReference type="eggNOG" id="KOG0254">
    <property type="taxonomic scope" value="Eukaryota"/>
</dbReference>
<feature type="transmembrane region" description="Helical" evidence="8">
    <location>
        <begin position="12"/>
        <end position="31"/>
    </location>
</feature>
<dbReference type="PANTHER" id="PTHR48022">
    <property type="entry name" value="PLASTIDIC GLUCOSE TRANSPORTER 4"/>
    <property type="match status" value="1"/>
</dbReference>
<evidence type="ECO:0000256" key="1">
    <source>
        <dbReference type="ARBA" id="ARBA00004141"/>
    </source>
</evidence>
<comment type="similarity">
    <text evidence="2 7">Belongs to the major facilitator superfamily. Sugar transporter (TC 2.A.1.1) family.</text>
</comment>
<dbReference type="GeneID" id="19903808"/>
<keyword evidence="5 8" id="KW-1133">Transmembrane helix</keyword>
<dbReference type="AlphaFoldDB" id="R7YZM7"/>
<feature type="transmembrane region" description="Helical" evidence="8">
    <location>
        <begin position="448"/>
        <end position="469"/>
    </location>
</feature>